<dbReference type="SMART" id="SM00271">
    <property type="entry name" value="DnaJ"/>
    <property type="match status" value="1"/>
</dbReference>
<evidence type="ECO:0000259" key="2">
    <source>
        <dbReference type="PROSITE" id="PS50076"/>
    </source>
</evidence>
<evidence type="ECO:0000259" key="3">
    <source>
        <dbReference type="PROSITE" id="PS51698"/>
    </source>
</evidence>
<reference evidence="4 5" key="1">
    <citation type="submission" date="2024-10" db="EMBL/GenBank/DDBJ databases">
        <title>Updated reference genomes for cyclostephanoid diatoms.</title>
        <authorList>
            <person name="Roberts W.R."/>
            <person name="Alverson A.J."/>
        </authorList>
    </citation>
    <scope>NUCLEOTIDE SEQUENCE [LARGE SCALE GENOMIC DNA]</scope>
    <source>
        <strain evidence="4 5">AJA232-27</strain>
    </source>
</reference>
<dbReference type="CDD" id="cd16655">
    <property type="entry name" value="RING-Ubox_WDSUB1-like"/>
    <property type="match status" value="1"/>
</dbReference>
<feature type="compositionally biased region" description="Gly residues" evidence="1">
    <location>
        <begin position="129"/>
        <end position="140"/>
    </location>
</feature>
<dbReference type="InterPro" id="IPR052085">
    <property type="entry name" value="WD-SAM-U-box"/>
</dbReference>
<dbReference type="SUPFAM" id="SSF57850">
    <property type="entry name" value="RING/U-box"/>
    <property type="match status" value="1"/>
</dbReference>
<feature type="compositionally biased region" description="Basic and acidic residues" evidence="1">
    <location>
        <begin position="270"/>
        <end position="293"/>
    </location>
</feature>
<feature type="domain" description="U-box" evidence="3">
    <location>
        <begin position="376"/>
        <end position="449"/>
    </location>
</feature>
<evidence type="ECO:0000313" key="5">
    <source>
        <dbReference type="Proteomes" id="UP001530293"/>
    </source>
</evidence>
<dbReference type="EMBL" id="JALLBG020000234">
    <property type="protein sequence ID" value="KAL3758311.1"/>
    <property type="molecule type" value="Genomic_DNA"/>
</dbReference>
<dbReference type="SUPFAM" id="SSF46565">
    <property type="entry name" value="Chaperone J-domain"/>
    <property type="match status" value="1"/>
</dbReference>
<dbReference type="PROSITE" id="PS51698">
    <property type="entry name" value="U_BOX"/>
    <property type="match status" value="1"/>
</dbReference>
<dbReference type="InterPro" id="IPR003613">
    <property type="entry name" value="Ubox_domain"/>
</dbReference>
<dbReference type="PANTHER" id="PTHR46573:SF1">
    <property type="entry name" value="WD REPEAT, SAM AND U-BOX DOMAIN-CONTAINING PROTEIN 1"/>
    <property type="match status" value="1"/>
</dbReference>
<sequence length="613" mass="69316">MAPFFDLHGDPTMDPYTILGIPPTATEAEIKRSYRMQMLQLHPDKLSPNLSESDIADISDKFHNVKDAYEFLTSPLHLASRRLYMTKMASRRAEYERREAYLRRNGGVDSRSNSVAGGGASSAVPSGYSTGGGGAAGMAGTGMPTQQQQPPPSQQHRTGNSYAMPKSKATRHRAKSEPEVDGGGGDTGGNERRRHHSKTNGGGYYKNMGGQRDSRGRSGHNHHNPTTTKHRETSSRGRGVREQNGYKSDSHTMKTKSQHRERRSSNANAKDGRERPQQHRGKSEEQRNHNDKHYRTRSTGGGGDRERRTKEKRRPSTTAHARDHSRDNRERERERERESNNNNNKRRGRATSAPARYSSKSAKYKEDMRGSSNSNSLPKEFFCPLTKRIMKDPVKDTEGNTYEREAIERWLRVQSSSPITNRYLSLGMIRPDKELKRAIYKVTGKPRSKSQARTRSPPSRDLVSGRVLIDSYLREISSKSTLSVSLDGMGICAFSYRRITFVIEVPITPNAGFMVYSSFDGEADKYKLSEKIDAWNKWFMKIGRHSRVSHIKAGQKTVFTLKGSERDMSKCELFQKTLEYFVEMSLKLHNLIHPMETKAVENVCLTRTPVPVT</sequence>
<evidence type="ECO:0000313" key="4">
    <source>
        <dbReference type="EMBL" id="KAL3758311.1"/>
    </source>
</evidence>
<organism evidence="4 5">
    <name type="scientific">Discostella pseudostelligera</name>
    <dbReference type="NCBI Taxonomy" id="259834"/>
    <lineage>
        <taxon>Eukaryota</taxon>
        <taxon>Sar</taxon>
        <taxon>Stramenopiles</taxon>
        <taxon>Ochrophyta</taxon>
        <taxon>Bacillariophyta</taxon>
        <taxon>Coscinodiscophyceae</taxon>
        <taxon>Thalassiosirophycidae</taxon>
        <taxon>Stephanodiscales</taxon>
        <taxon>Stephanodiscaceae</taxon>
        <taxon>Discostella</taxon>
    </lineage>
</organism>
<feature type="compositionally biased region" description="Basic and acidic residues" evidence="1">
    <location>
        <begin position="320"/>
        <end position="339"/>
    </location>
</feature>
<dbReference type="InterPro" id="IPR013083">
    <property type="entry name" value="Znf_RING/FYVE/PHD"/>
</dbReference>
<accession>A0ABD3M2U3</accession>
<dbReference type="Pfam" id="PF04564">
    <property type="entry name" value="U-box"/>
    <property type="match status" value="1"/>
</dbReference>
<feature type="compositionally biased region" description="Basic residues" evidence="1">
    <location>
        <begin position="253"/>
        <end position="262"/>
    </location>
</feature>
<feature type="compositionally biased region" description="Low complexity" evidence="1">
    <location>
        <begin position="110"/>
        <end position="128"/>
    </location>
</feature>
<evidence type="ECO:0008006" key="6">
    <source>
        <dbReference type="Google" id="ProtNLM"/>
    </source>
</evidence>
<dbReference type="Proteomes" id="UP001530293">
    <property type="component" value="Unassembled WGS sequence"/>
</dbReference>
<name>A0ABD3M2U3_9STRA</name>
<dbReference type="Pfam" id="PF00226">
    <property type="entry name" value="DnaJ"/>
    <property type="match status" value="1"/>
</dbReference>
<dbReference type="PRINTS" id="PR00625">
    <property type="entry name" value="JDOMAIN"/>
</dbReference>
<feature type="domain" description="J" evidence="2">
    <location>
        <begin position="14"/>
        <end position="99"/>
    </location>
</feature>
<dbReference type="Gene3D" id="3.30.40.10">
    <property type="entry name" value="Zinc/RING finger domain, C3HC4 (zinc finger)"/>
    <property type="match status" value="1"/>
</dbReference>
<dbReference type="InterPro" id="IPR001623">
    <property type="entry name" value="DnaJ_domain"/>
</dbReference>
<dbReference type="PROSITE" id="PS50076">
    <property type="entry name" value="DNAJ_2"/>
    <property type="match status" value="1"/>
</dbReference>
<dbReference type="CDD" id="cd06257">
    <property type="entry name" value="DnaJ"/>
    <property type="match status" value="1"/>
</dbReference>
<keyword evidence="5" id="KW-1185">Reference proteome</keyword>
<proteinExistence type="predicted"/>
<dbReference type="InterPro" id="IPR036869">
    <property type="entry name" value="J_dom_sf"/>
</dbReference>
<dbReference type="Gene3D" id="1.10.287.110">
    <property type="entry name" value="DnaJ domain"/>
    <property type="match status" value="1"/>
</dbReference>
<comment type="caution">
    <text evidence="4">The sequence shown here is derived from an EMBL/GenBank/DDBJ whole genome shotgun (WGS) entry which is preliminary data.</text>
</comment>
<feature type="region of interest" description="Disordered" evidence="1">
    <location>
        <begin position="106"/>
        <end position="377"/>
    </location>
</feature>
<dbReference type="PANTHER" id="PTHR46573">
    <property type="entry name" value="WD REPEAT, SAM AND U-BOX DOMAIN-CONTAINING PROTEIN 1"/>
    <property type="match status" value="1"/>
</dbReference>
<dbReference type="AlphaFoldDB" id="A0ABD3M2U3"/>
<dbReference type="SMART" id="SM00504">
    <property type="entry name" value="Ubox"/>
    <property type="match status" value="1"/>
</dbReference>
<evidence type="ECO:0000256" key="1">
    <source>
        <dbReference type="SAM" id="MobiDB-lite"/>
    </source>
</evidence>
<protein>
    <recommendedName>
        <fullName evidence="6">J domain-containing protein</fullName>
    </recommendedName>
</protein>
<gene>
    <name evidence="4" type="ORF">ACHAWU_004276</name>
</gene>
<feature type="compositionally biased region" description="Basic and acidic residues" evidence="1">
    <location>
        <begin position="229"/>
        <end position="241"/>
    </location>
</feature>